<feature type="domain" description="Transglutaminase-like" evidence="1">
    <location>
        <begin position="273"/>
        <end position="349"/>
    </location>
</feature>
<keyword evidence="3" id="KW-1185">Reference proteome</keyword>
<dbReference type="Pfam" id="PF01841">
    <property type="entry name" value="Transglut_core"/>
    <property type="match status" value="1"/>
</dbReference>
<dbReference type="EMBL" id="JAENRR010000002">
    <property type="protein sequence ID" value="MBK3515935.1"/>
    <property type="molecule type" value="Genomic_DNA"/>
</dbReference>
<proteinExistence type="predicted"/>
<sequence>MTKNFIILALMVMHVGVLAQKRYTNPEKAEQLKTLYPEAKIVSSDYNSQYIFNITSIGLQVEQKEQTDLISLESNLKYYKNVYYNNNVDLTHGSAKYSSGRGILKYNKVYGNYEVDDIFYSDAKVGHFSFDMLYESTEVTFRSTCLYKDPKYLTKVFIHDSEPVHKREISFHIPHGVDVELIEMNFEGYNITRTEEDKDGISVIRFNCEQLKELKDEDSSQGILYHAPHIVVVTKSYMADGNKRAVIGNVNDLYNWYHSLAQQVEIDNSPYSTLVEKLTADEKSEEEKIKKIYYWVQENIKYIAFEDGIAGFKPDTPQNVYNNRYGDCKGMAILTKSMLQLAGIDARLTWIGTSKIPYNYDIPSLGVDNHMICTAFVGEKMYVLDATEKYIALGKNAERIQGKEMLIEDGENFLRRHVPIHSADNNLLLRTESIRIESNNLIGNGTLLVNGETKKDILYLSNNTKVEDKSDLFDYLSVSESTNEDIVQINNTPESDRDKPLELSYNYNLANRISEFDNELFIGLDWDQRMSGANIDKNRKSTFSFGKKVKSKTIKTLTIPKGYKLSYLPEEVKFCDGEISVNVGMQSNGKTITYTNQVTVNNGLILPNQFEKWNTLVEQLNTFYNDQIILKKL</sequence>
<organism evidence="2 3">
    <name type="scientific">Carboxylicivirga marina</name>
    <dbReference type="NCBI Taxonomy" id="2800988"/>
    <lineage>
        <taxon>Bacteria</taxon>
        <taxon>Pseudomonadati</taxon>
        <taxon>Bacteroidota</taxon>
        <taxon>Bacteroidia</taxon>
        <taxon>Marinilabiliales</taxon>
        <taxon>Marinilabiliaceae</taxon>
        <taxon>Carboxylicivirga</taxon>
    </lineage>
</organism>
<gene>
    <name evidence="2" type="ORF">JIV24_01195</name>
</gene>
<comment type="caution">
    <text evidence="2">The sequence shown here is derived from an EMBL/GenBank/DDBJ whole genome shotgun (WGS) entry which is preliminary data.</text>
</comment>
<dbReference type="SUPFAM" id="SSF54001">
    <property type="entry name" value="Cysteine proteinases"/>
    <property type="match status" value="1"/>
</dbReference>
<accession>A0ABS1HE36</accession>
<dbReference type="InterPro" id="IPR038765">
    <property type="entry name" value="Papain-like_cys_pep_sf"/>
</dbReference>
<dbReference type="InterPro" id="IPR002931">
    <property type="entry name" value="Transglutaminase-like"/>
</dbReference>
<dbReference type="Proteomes" id="UP000605676">
    <property type="component" value="Unassembled WGS sequence"/>
</dbReference>
<name>A0ABS1HE36_9BACT</name>
<protein>
    <submittedName>
        <fullName evidence="2">Transglutaminase domain-containing protein</fullName>
    </submittedName>
</protein>
<dbReference type="Gene3D" id="2.60.120.1130">
    <property type="match status" value="1"/>
</dbReference>
<dbReference type="RefSeq" id="WP_200463167.1">
    <property type="nucleotide sequence ID" value="NZ_JAENRR010000002.1"/>
</dbReference>
<reference evidence="2 3" key="1">
    <citation type="submission" date="2021-01" db="EMBL/GenBank/DDBJ databases">
        <title>Carboxyliciviraga sp.nov., isolated from coastal sediments.</title>
        <authorList>
            <person name="Lu D."/>
            <person name="Zhang T."/>
        </authorList>
    </citation>
    <scope>NUCLEOTIDE SEQUENCE [LARGE SCALE GENOMIC DNA]</scope>
    <source>
        <strain evidence="2 3">N1Y132</strain>
    </source>
</reference>
<dbReference type="Gene3D" id="2.60.40.3140">
    <property type="match status" value="1"/>
</dbReference>
<dbReference type="Gene3D" id="3.10.620.30">
    <property type="match status" value="1"/>
</dbReference>
<evidence type="ECO:0000313" key="3">
    <source>
        <dbReference type="Proteomes" id="UP000605676"/>
    </source>
</evidence>
<evidence type="ECO:0000313" key="2">
    <source>
        <dbReference type="EMBL" id="MBK3515935.1"/>
    </source>
</evidence>
<evidence type="ECO:0000259" key="1">
    <source>
        <dbReference type="Pfam" id="PF01841"/>
    </source>
</evidence>